<gene>
    <name evidence="5" type="ORF">MP619_02825</name>
</gene>
<organism evidence="5 6">
    <name type="scientific">Streptococcus dysgalactiae</name>
    <dbReference type="NCBI Taxonomy" id="1334"/>
    <lineage>
        <taxon>Bacteria</taxon>
        <taxon>Bacillati</taxon>
        <taxon>Bacillota</taxon>
        <taxon>Bacilli</taxon>
        <taxon>Lactobacillales</taxon>
        <taxon>Streptococcaceae</taxon>
        <taxon>Streptococcus</taxon>
    </lineage>
</organism>
<dbReference type="GO" id="GO:0015808">
    <property type="term" value="P:L-alanine transport"/>
    <property type="evidence" value="ECO:0007669"/>
    <property type="project" value="TreeGrafter"/>
</dbReference>
<evidence type="ECO:0000313" key="5">
    <source>
        <dbReference type="EMBL" id="WAI93549.1"/>
    </source>
</evidence>
<dbReference type="CDD" id="cd03219">
    <property type="entry name" value="ABC_Mj1267_LivG_branched"/>
    <property type="match status" value="1"/>
</dbReference>
<dbReference type="GO" id="GO:0016887">
    <property type="term" value="F:ATP hydrolysis activity"/>
    <property type="evidence" value="ECO:0007669"/>
    <property type="project" value="InterPro"/>
</dbReference>
<dbReference type="GO" id="GO:0015192">
    <property type="term" value="F:L-phenylalanine transmembrane transporter activity"/>
    <property type="evidence" value="ECO:0007669"/>
    <property type="project" value="TreeGrafter"/>
</dbReference>
<dbReference type="Gene3D" id="3.40.50.300">
    <property type="entry name" value="P-loop containing nucleotide triphosphate hydrolases"/>
    <property type="match status" value="1"/>
</dbReference>
<evidence type="ECO:0000259" key="4">
    <source>
        <dbReference type="PROSITE" id="PS50893"/>
    </source>
</evidence>
<evidence type="ECO:0000256" key="1">
    <source>
        <dbReference type="ARBA" id="ARBA00022448"/>
    </source>
</evidence>
<dbReference type="SMART" id="SM00382">
    <property type="entry name" value="AAA"/>
    <property type="match status" value="1"/>
</dbReference>
<reference evidence="5" key="1">
    <citation type="submission" date="2022-03" db="EMBL/GenBank/DDBJ databases">
        <title>Characterization and genomic analysis of a Streptococcus dysgalactiae associated with cultured channel catfish mortalities in China.</title>
        <authorList>
            <person name="Wang J."/>
            <person name="Geng Y."/>
        </authorList>
    </citation>
    <scope>NUCLEOTIDE SEQUENCE</scope>
    <source>
        <strain evidence="5">WJ001</strain>
    </source>
</reference>
<dbReference type="InterPro" id="IPR027417">
    <property type="entry name" value="P-loop_NTPase"/>
</dbReference>
<dbReference type="PANTHER" id="PTHR45772">
    <property type="entry name" value="CONSERVED COMPONENT OF ABC TRANSPORTER FOR NATURAL AMINO ACIDS-RELATED"/>
    <property type="match status" value="1"/>
</dbReference>
<dbReference type="AlphaFoldDB" id="A0AAE9UN89"/>
<accession>A0AAE9UN89</accession>
<evidence type="ECO:0000256" key="2">
    <source>
        <dbReference type="ARBA" id="ARBA00022741"/>
    </source>
</evidence>
<dbReference type="InterPro" id="IPR032823">
    <property type="entry name" value="BCA_ABC_TP_C"/>
</dbReference>
<protein>
    <submittedName>
        <fullName evidence="5">ABC transporter ATP-binding protein</fullName>
    </submittedName>
</protein>
<keyword evidence="3 5" id="KW-0067">ATP-binding</keyword>
<dbReference type="Pfam" id="PF12399">
    <property type="entry name" value="BCA_ABC_TP_C"/>
    <property type="match status" value="1"/>
</dbReference>
<feature type="domain" description="ABC transporter" evidence="4">
    <location>
        <begin position="4"/>
        <end position="252"/>
    </location>
</feature>
<dbReference type="GO" id="GO:1903806">
    <property type="term" value="P:L-isoleucine import across plasma membrane"/>
    <property type="evidence" value="ECO:0007669"/>
    <property type="project" value="TreeGrafter"/>
</dbReference>
<dbReference type="GO" id="GO:0015188">
    <property type="term" value="F:L-isoleucine transmembrane transporter activity"/>
    <property type="evidence" value="ECO:0007669"/>
    <property type="project" value="TreeGrafter"/>
</dbReference>
<dbReference type="GO" id="GO:1903805">
    <property type="term" value="P:L-valine import across plasma membrane"/>
    <property type="evidence" value="ECO:0007669"/>
    <property type="project" value="TreeGrafter"/>
</dbReference>
<dbReference type="GO" id="GO:0005886">
    <property type="term" value="C:plasma membrane"/>
    <property type="evidence" value="ECO:0007669"/>
    <property type="project" value="TreeGrafter"/>
</dbReference>
<dbReference type="InterPro" id="IPR003593">
    <property type="entry name" value="AAA+_ATPase"/>
</dbReference>
<dbReference type="Proteomes" id="UP001164948">
    <property type="component" value="Chromosome"/>
</dbReference>
<name>A0AAE9UN89_STRDY</name>
<sequence length="254" mass="27916">MALLEVKQLSKHFGGLTAVGDVTMALEMGELVGLIGPNGAGKTTLFNLLTGVYEPSKGTITLNGQLLNGKSPDKIASLGLSRTFQNIRLFKNMTVLENVLIGLANQGKSHFWSSLLRLPKFYQTEAALKEEALSLLARFQLEGEAETLAKNLPYGQQRRLEIVRALATKPKILFLDEPAAGMNPQETAELTALIRQLKTDFGITIILIEHDMSLVMEVTERIYVLEYGRLIAHGSPQDIKNNPRVIEAYLGGDL</sequence>
<dbReference type="PANTHER" id="PTHR45772:SF7">
    <property type="entry name" value="AMINO ACID ABC TRANSPORTER ATP-BINDING PROTEIN"/>
    <property type="match status" value="1"/>
</dbReference>
<dbReference type="InterPro" id="IPR003439">
    <property type="entry name" value="ABC_transporter-like_ATP-bd"/>
</dbReference>
<dbReference type="InterPro" id="IPR051120">
    <property type="entry name" value="ABC_AA/LPS_Transport"/>
</dbReference>
<dbReference type="SUPFAM" id="SSF52540">
    <property type="entry name" value="P-loop containing nucleoside triphosphate hydrolases"/>
    <property type="match status" value="1"/>
</dbReference>
<evidence type="ECO:0000256" key="3">
    <source>
        <dbReference type="ARBA" id="ARBA00022840"/>
    </source>
</evidence>
<dbReference type="PROSITE" id="PS50893">
    <property type="entry name" value="ABC_TRANSPORTER_2"/>
    <property type="match status" value="1"/>
</dbReference>
<keyword evidence="1" id="KW-0813">Transport</keyword>
<keyword evidence="2" id="KW-0547">Nucleotide-binding</keyword>
<dbReference type="RefSeq" id="WP_129555357.1">
    <property type="nucleotide sequence ID" value="NZ_AP018726.1"/>
</dbReference>
<dbReference type="Pfam" id="PF00005">
    <property type="entry name" value="ABC_tran"/>
    <property type="match status" value="1"/>
</dbReference>
<dbReference type="FunFam" id="3.40.50.300:FF:000421">
    <property type="entry name" value="Branched-chain amino acid ABC transporter ATP-binding protein"/>
    <property type="match status" value="1"/>
</dbReference>
<proteinExistence type="predicted"/>
<dbReference type="GO" id="GO:0005304">
    <property type="term" value="F:L-valine transmembrane transporter activity"/>
    <property type="evidence" value="ECO:0007669"/>
    <property type="project" value="TreeGrafter"/>
</dbReference>
<dbReference type="GO" id="GO:0042941">
    <property type="term" value="P:D-alanine transmembrane transport"/>
    <property type="evidence" value="ECO:0007669"/>
    <property type="project" value="TreeGrafter"/>
</dbReference>
<dbReference type="GO" id="GO:0005524">
    <property type="term" value="F:ATP binding"/>
    <property type="evidence" value="ECO:0007669"/>
    <property type="project" value="UniProtKB-KW"/>
</dbReference>
<evidence type="ECO:0000313" key="6">
    <source>
        <dbReference type="Proteomes" id="UP001164948"/>
    </source>
</evidence>
<dbReference type="EMBL" id="CP095081">
    <property type="protein sequence ID" value="WAI93549.1"/>
    <property type="molecule type" value="Genomic_DNA"/>
</dbReference>